<feature type="domain" description="HTH arsR-type" evidence="4">
    <location>
        <begin position="24"/>
        <end position="121"/>
    </location>
</feature>
<evidence type="ECO:0000313" key="5">
    <source>
        <dbReference type="EMBL" id="AEL28020.1"/>
    </source>
</evidence>
<dbReference type="HOGENOM" id="CLU_097806_7_3_10"/>
<dbReference type="InterPro" id="IPR036388">
    <property type="entry name" value="WH-like_DNA-bd_sf"/>
</dbReference>
<dbReference type="InterPro" id="IPR036390">
    <property type="entry name" value="WH_DNA-bd_sf"/>
</dbReference>
<dbReference type="CDD" id="cd00090">
    <property type="entry name" value="HTH_ARSR"/>
    <property type="match status" value="1"/>
</dbReference>
<dbReference type="GO" id="GO:0003700">
    <property type="term" value="F:DNA-binding transcription factor activity"/>
    <property type="evidence" value="ECO:0007669"/>
    <property type="project" value="InterPro"/>
</dbReference>
<dbReference type="PANTHER" id="PTHR33154:SF33">
    <property type="entry name" value="TRANSCRIPTIONAL REPRESSOR SDPR"/>
    <property type="match status" value="1"/>
</dbReference>
<evidence type="ECO:0000313" key="6">
    <source>
        <dbReference type="Proteomes" id="UP000001635"/>
    </source>
</evidence>
<keyword evidence="2" id="KW-0238">DNA-binding</keyword>
<keyword evidence="6" id="KW-1185">Reference proteome</keyword>
<proteinExistence type="predicted"/>
<dbReference type="eggNOG" id="COG0640">
    <property type="taxonomic scope" value="Bacteria"/>
</dbReference>
<reference evidence="6" key="1">
    <citation type="submission" date="2011-07" db="EMBL/GenBank/DDBJ databases">
        <title>The complete genome of Cyclobacterium marinum DSM 745.</title>
        <authorList>
            <person name="Lucas S."/>
            <person name="Han J."/>
            <person name="Lapidus A."/>
            <person name="Bruce D."/>
            <person name="Goodwin L."/>
            <person name="Pitluck S."/>
            <person name="Peters L."/>
            <person name="Kyrpides N."/>
            <person name="Mavromatis K."/>
            <person name="Ivanova N."/>
            <person name="Ovchinnikova G."/>
            <person name="Chertkov O."/>
            <person name="Detter J.C."/>
            <person name="Tapia R."/>
            <person name="Han C."/>
            <person name="Land M."/>
            <person name="Hauser L."/>
            <person name="Markowitz V."/>
            <person name="Cheng J.-F."/>
            <person name="Hugenholtz P."/>
            <person name="Woyke T."/>
            <person name="Wu D."/>
            <person name="Tindall B."/>
            <person name="Schuetze A."/>
            <person name="Brambilla E."/>
            <person name="Klenk H.-P."/>
            <person name="Eisen J.A."/>
        </authorList>
    </citation>
    <scope>NUCLEOTIDE SEQUENCE [LARGE SCALE GENOMIC DNA]</scope>
    <source>
        <strain evidence="6">ATCC 25205 / DSM 745 / LMG 13164 / NCIMB 1802</strain>
    </source>
</reference>
<dbReference type="InterPro" id="IPR001845">
    <property type="entry name" value="HTH_ArsR_DNA-bd_dom"/>
</dbReference>
<dbReference type="RefSeq" id="WP_014022304.1">
    <property type="nucleotide sequence ID" value="NC_015914.1"/>
</dbReference>
<dbReference type="InterPro" id="IPR011991">
    <property type="entry name" value="ArsR-like_HTH"/>
</dbReference>
<evidence type="ECO:0000256" key="1">
    <source>
        <dbReference type="ARBA" id="ARBA00023015"/>
    </source>
</evidence>
<evidence type="ECO:0000256" key="3">
    <source>
        <dbReference type="ARBA" id="ARBA00023163"/>
    </source>
</evidence>
<organism evidence="5 6">
    <name type="scientific">Cyclobacterium marinum (strain ATCC 25205 / DSM 745 / LMG 13164 / NCIMB 1802)</name>
    <name type="common">Flectobacillus marinus</name>
    <dbReference type="NCBI Taxonomy" id="880070"/>
    <lineage>
        <taxon>Bacteria</taxon>
        <taxon>Pseudomonadati</taxon>
        <taxon>Bacteroidota</taxon>
        <taxon>Cytophagia</taxon>
        <taxon>Cytophagales</taxon>
        <taxon>Cyclobacteriaceae</taxon>
        <taxon>Cyclobacterium</taxon>
    </lineage>
</organism>
<sequence>MTKTCIRVYADEQQIKQCKQDIEKVDEAIIRIARALNLAGNEVRLKMLFLLDKESKMCPCDLSDILGMTVPAISQHLRKLKDAGLVETNKVGQTIFYSISESNNLILNPIFKLLEPENESVL</sequence>
<dbReference type="Pfam" id="PF01022">
    <property type="entry name" value="HTH_5"/>
    <property type="match status" value="1"/>
</dbReference>
<dbReference type="EMBL" id="CP002955">
    <property type="protein sequence ID" value="AEL28020.1"/>
    <property type="molecule type" value="Genomic_DNA"/>
</dbReference>
<accession>G0IWM6</accession>
<evidence type="ECO:0000259" key="4">
    <source>
        <dbReference type="PROSITE" id="PS50987"/>
    </source>
</evidence>
<protein>
    <submittedName>
        <fullName evidence="5">Regulatory protein ArsR</fullName>
    </submittedName>
</protein>
<dbReference type="InterPro" id="IPR051081">
    <property type="entry name" value="HTH_MetalResp_TranReg"/>
</dbReference>
<dbReference type="AlphaFoldDB" id="G0IWM6"/>
<dbReference type="STRING" id="880070.Cycma_4317"/>
<dbReference type="SUPFAM" id="SSF46785">
    <property type="entry name" value="Winged helix' DNA-binding domain"/>
    <property type="match status" value="1"/>
</dbReference>
<evidence type="ECO:0000256" key="2">
    <source>
        <dbReference type="ARBA" id="ARBA00023125"/>
    </source>
</evidence>
<dbReference type="PRINTS" id="PR00778">
    <property type="entry name" value="HTHARSR"/>
</dbReference>
<dbReference type="Gene3D" id="1.10.10.10">
    <property type="entry name" value="Winged helix-like DNA-binding domain superfamily/Winged helix DNA-binding domain"/>
    <property type="match status" value="1"/>
</dbReference>
<dbReference type="NCBIfam" id="NF033788">
    <property type="entry name" value="HTH_metalloreg"/>
    <property type="match status" value="1"/>
</dbReference>
<dbReference type="SMART" id="SM00418">
    <property type="entry name" value="HTH_ARSR"/>
    <property type="match status" value="1"/>
</dbReference>
<dbReference type="GO" id="GO:0003677">
    <property type="term" value="F:DNA binding"/>
    <property type="evidence" value="ECO:0007669"/>
    <property type="project" value="UniProtKB-KW"/>
</dbReference>
<dbReference type="OrthoDB" id="9794330at2"/>
<dbReference type="KEGG" id="cmr:Cycma_4317"/>
<gene>
    <name evidence="5" type="ordered locus">Cycma_4317</name>
</gene>
<dbReference type="Proteomes" id="UP000001635">
    <property type="component" value="Chromosome"/>
</dbReference>
<keyword evidence="3" id="KW-0804">Transcription</keyword>
<keyword evidence="1" id="KW-0805">Transcription regulation</keyword>
<dbReference type="PROSITE" id="PS50987">
    <property type="entry name" value="HTH_ARSR_2"/>
    <property type="match status" value="1"/>
</dbReference>
<name>G0IWM6_CYCMS</name>
<dbReference type="PANTHER" id="PTHR33154">
    <property type="entry name" value="TRANSCRIPTIONAL REGULATOR, ARSR FAMILY"/>
    <property type="match status" value="1"/>
</dbReference>